<dbReference type="EC" id="2.7.7.23" evidence="3"/>
<dbReference type="Pfam" id="PF01704">
    <property type="entry name" value="UDPGP"/>
    <property type="match status" value="1"/>
</dbReference>
<reference evidence="8 9" key="1">
    <citation type="journal article" date="2012" name="Eukaryot. Cell">
        <title>Genome sequence of the Trichosporon asahii environmental strain CBS 8904.</title>
        <authorList>
            <person name="Yang R.Y."/>
            <person name="Li H.T."/>
            <person name="Zhu H."/>
            <person name="Zhou G.P."/>
            <person name="Wang M."/>
            <person name="Wang L."/>
        </authorList>
    </citation>
    <scope>NUCLEOTIDE SEQUENCE [LARGE SCALE GENOMIC DNA]</scope>
    <source>
        <strain evidence="8 9">CBS 8904</strain>
    </source>
</reference>
<dbReference type="OMA" id="YFQVDNP"/>
<organism evidence="8 9">
    <name type="scientific">Trichosporon asahii var. asahii (strain CBS 8904)</name>
    <name type="common">Yeast</name>
    <dbReference type="NCBI Taxonomy" id="1220162"/>
    <lineage>
        <taxon>Eukaryota</taxon>
        <taxon>Fungi</taxon>
        <taxon>Dikarya</taxon>
        <taxon>Basidiomycota</taxon>
        <taxon>Agaricomycotina</taxon>
        <taxon>Tremellomycetes</taxon>
        <taxon>Trichosporonales</taxon>
        <taxon>Trichosporonaceae</taxon>
        <taxon>Trichosporon</taxon>
    </lineage>
</organism>
<dbReference type="GO" id="GO:0003977">
    <property type="term" value="F:UDP-N-acetylglucosamine diphosphorylase activity"/>
    <property type="evidence" value="ECO:0007669"/>
    <property type="project" value="UniProtKB-EC"/>
</dbReference>
<dbReference type="InParanoid" id="K1WP79"/>
<evidence type="ECO:0000313" key="8">
    <source>
        <dbReference type="EMBL" id="EKD02859.1"/>
    </source>
</evidence>
<evidence type="ECO:0000313" key="9">
    <source>
        <dbReference type="Proteomes" id="UP000006757"/>
    </source>
</evidence>
<comment type="catalytic activity">
    <reaction evidence="6">
        <text>N-acetyl-alpha-D-glucosamine 1-phosphate + UTP + H(+) = UDP-N-acetyl-alpha-D-glucosamine + diphosphate</text>
        <dbReference type="Rhea" id="RHEA:13509"/>
        <dbReference type="ChEBI" id="CHEBI:15378"/>
        <dbReference type="ChEBI" id="CHEBI:33019"/>
        <dbReference type="ChEBI" id="CHEBI:46398"/>
        <dbReference type="ChEBI" id="CHEBI:57705"/>
        <dbReference type="ChEBI" id="CHEBI:57776"/>
        <dbReference type="EC" id="2.7.7.23"/>
    </reaction>
</comment>
<evidence type="ECO:0000256" key="3">
    <source>
        <dbReference type="ARBA" id="ARBA00012457"/>
    </source>
</evidence>
<evidence type="ECO:0000256" key="4">
    <source>
        <dbReference type="ARBA" id="ARBA00022679"/>
    </source>
</evidence>
<evidence type="ECO:0000256" key="7">
    <source>
        <dbReference type="SAM" id="MobiDB-lite"/>
    </source>
</evidence>
<evidence type="ECO:0000256" key="6">
    <source>
        <dbReference type="ARBA" id="ARBA00048493"/>
    </source>
</evidence>
<dbReference type="PANTHER" id="PTHR11952">
    <property type="entry name" value="UDP- GLUCOSE PYROPHOSPHORYLASE"/>
    <property type="match status" value="1"/>
</dbReference>
<feature type="compositionally biased region" description="Polar residues" evidence="7">
    <location>
        <begin position="79"/>
        <end position="89"/>
    </location>
</feature>
<dbReference type="FunCoup" id="K1WP79">
    <property type="interactions" value="121"/>
</dbReference>
<dbReference type="eggNOG" id="KOG2388">
    <property type="taxonomic scope" value="Eukaryota"/>
</dbReference>
<dbReference type="AlphaFoldDB" id="K1WP79"/>
<sequence>MGSYANPIDIAALKQTYENAGQGQVFTFWDKLSEDEQAKFAKQLSEIDVERVNRIYENAMAAVAVAPPPKPAGNEAPTVKTSDQPTTPTADAVSPLPPTSCASAINNAEEEARWRSTGLKAIADGKVAVLLLAGGQGTRLGSANPKGMFDISLPSGRTLFEIQAARIRRLREVVSEATGKPAEQVRIPWYVMTSGPTRTVTEAYFEKKNYFDLPREDVVFFEQGVLPALSNEGKLLLSTASSLSLAPDGNGGVYAALRRPLVEGEARTVMSDLKDRGVEYIHGYCVDNCLVKVADPVFFGACIERGAACGAKVVRKRDPEELVGVVARKGDGYAVVEYSELPKEMSEQREADGTLSFWAGNIVNHFYTRSFLEEIEGVEARAPFHIAKKKIPTVDLSTGEAIKPSTPNGMKLEMFIFDIFPFTRDLVVLEVDRAEEFSPLKNASGAPSDTPETSRRDLLAQQRRWLEAAGATFADDVEVEVTPDTTYAGEGLDFVNGKKFVRSGFIAKPEDVAALI</sequence>
<dbReference type="InterPro" id="IPR039741">
    <property type="entry name" value="UDP-sugar_pyrophosphorylase"/>
</dbReference>
<evidence type="ECO:0000256" key="1">
    <source>
        <dbReference type="ARBA" id="ARBA00005208"/>
    </source>
</evidence>
<dbReference type="GO" id="GO:0006048">
    <property type="term" value="P:UDP-N-acetylglucosamine biosynthetic process"/>
    <property type="evidence" value="ECO:0007669"/>
    <property type="project" value="TreeGrafter"/>
</dbReference>
<dbReference type="STRING" id="1220162.K1WP79"/>
<dbReference type="EMBL" id="AMBO01000274">
    <property type="protein sequence ID" value="EKD02859.1"/>
    <property type="molecule type" value="Genomic_DNA"/>
</dbReference>
<evidence type="ECO:0000256" key="5">
    <source>
        <dbReference type="ARBA" id="ARBA00022695"/>
    </source>
</evidence>
<dbReference type="InterPro" id="IPR002618">
    <property type="entry name" value="UDPGP_fam"/>
</dbReference>
<name>K1WP79_TRIAC</name>
<protein>
    <recommendedName>
        <fullName evidence="3">UDP-N-acetylglucosamine diphosphorylase</fullName>
        <ecNumber evidence="3">2.7.7.23</ecNumber>
    </recommendedName>
</protein>
<keyword evidence="9" id="KW-1185">Reference proteome</keyword>
<comment type="similarity">
    <text evidence="2">Belongs to the UDPGP type 1 family.</text>
</comment>
<comment type="caution">
    <text evidence="8">The sequence shown here is derived from an EMBL/GenBank/DDBJ whole genome shotgun (WGS) entry which is preliminary data.</text>
</comment>
<dbReference type="Gene3D" id="3.90.550.10">
    <property type="entry name" value="Spore Coat Polysaccharide Biosynthesis Protein SpsA, Chain A"/>
    <property type="match status" value="1"/>
</dbReference>
<dbReference type="CDD" id="cd04193">
    <property type="entry name" value="UDPGlcNAc_PPase"/>
    <property type="match status" value="1"/>
</dbReference>
<dbReference type="HOGENOM" id="CLU_025603_1_1_1"/>
<gene>
    <name evidence="8" type="ORF">A1Q2_02803</name>
</gene>
<keyword evidence="5" id="KW-0548">Nucleotidyltransferase</keyword>
<dbReference type="OrthoDB" id="532420at2759"/>
<keyword evidence="4" id="KW-0808">Transferase</keyword>
<proteinExistence type="inferred from homology"/>
<comment type="pathway">
    <text evidence="1">Nucleotide-sugar biosynthesis; UDP-N-acetyl-alpha-D-glucosamine biosynthesis; UDP-N-acetyl-alpha-D-glucosamine from N-acetyl-alpha-D-glucosamine 1-phosphate: step 1/1.</text>
</comment>
<accession>K1WP79</accession>
<dbReference type="PANTHER" id="PTHR11952:SF2">
    <property type="entry name" value="LD24639P"/>
    <property type="match status" value="1"/>
</dbReference>
<dbReference type="InterPro" id="IPR029044">
    <property type="entry name" value="Nucleotide-diphossugar_trans"/>
</dbReference>
<evidence type="ECO:0000256" key="2">
    <source>
        <dbReference type="ARBA" id="ARBA00010401"/>
    </source>
</evidence>
<dbReference type="Proteomes" id="UP000006757">
    <property type="component" value="Unassembled WGS sequence"/>
</dbReference>
<feature type="region of interest" description="Disordered" evidence="7">
    <location>
        <begin position="66"/>
        <end position="101"/>
    </location>
</feature>
<dbReference type="SUPFAM" id="SSF53448">
    <property type="entry name" value="Nucleotide-diphospho-sugar transferases"/>
    <property type="match status" value="1"/>
</dbReference>
<dbReference type="FunFam" id="3.90.550.10:FF:000075">
    <property type="entry name" value="Probable UDP-N-acetylglucosamine pyrophosphorylase"/>
    <property type="match status" value="1"/>
</dbReference>